<reference evidence="1 2" key="1">
    <citation type="submission" date="2024-02" db="EMBL/GenBank/DDBJ databases">
        <title>Deinococcus caeni NBRC 101312.</title>
        <authorList>
            <person name="Ichikawa N."/>
            <person name="Katano-Makiyama Y."/>
            <person name="Hidaka K."/>
        </authorList>
    </citation>
    <scope>NUCLEOTIDE SEQUENCE [LARGE SCALE GENOMIC DNA]</scope>
    <source>
        <strain evidence="1 2">NBRC 101312</strain>
    </source>
</reference>
<protein>
    <submittedName>
        <fullName evidence="1">Uncharacterized protein</fullName>
    </submittedName>
</protein>
<organism evidence="1 2">
    <name type="scientific">Deinococcus caeni</name>
    <dbReference type="NCBI Taxonomy" id="569127"/>
    <lineage>
        <taxon>Bacteria</taxon>
        <taxon>Thermotogati</taxon>
        <taxon>Deinococcota</taxon>
        <taxon>Deinococci</taxon>
        <taxon>Deinococcales</taxon>
        <taxon>Deinococcaceae</taxon>
        <taxon>Deinococcus</taxon>
    </lineage>
</organism>
<dbReference type="Proteomes" id="UP001423409">
    <property type="component" value="Unassembled WGS sequence"/>
</dbReference>
<evidence type="ECO:0000313" key="1">
    <source>
        <dbReference type="EMBL" id="GAA5440742.1"/>
    </source>
</evidence>
<gene>
    <name evidence="1" type="ORF">Dcae01_02262</name>
</gene>
<dbReference type="RefSeq" id="WP_345445552.1">
    <property type="nucleotide sequence ID" value="NZ_BAABQU010000027.1"/>
</dbReference>
<name>A0ABP9UI60_9DEIO</name>
<dbReference type="EMBL" id="BAABQU010000027">
    <property type="protein sequence ID" value="GAA5440742.1"/>
    <property type="molecule type" value="Genomic_DNA"/>
</dbReference>
<keyword evidence="2" id="KW-1185">Reference proteome</keyword>
<evidence type="ECO:0000313" key="2">
    <source>
        <dbReference type="Proteomes" id="UP001423409"/>
    </source>
</evidence>
<comment type="caution">
    <text evidence="1">The sequence shown here is derived from an EMBL/GenBank/DDBJ whole genome shotgun (WGS) entry which is preliminary data.</text>
</comment>
<accession>A0ABP9UI60</accession>
<sequence length="45" mass="5148">MRGLLVGQRVVVAGRLNRMQTLLPRLLPRAVVTRLIGRVQARRTR</sequence>
<proteinExistence type="predicted"/>